<keyword evidence="2" id="KW-1185">Reference proteome</keyword>
<dbReference type="Proteomes" id="UP001224325">
    <property type="component" value="Chromosome"/>
</dbReference>
<reference evidence="1" key="1">
    <citation type="submission" date="2024-04" db="EMBL/GenBank/DDBJ databases">
        <title>Mariniflexile litorale, isolated from the shallow sediments of the Sea of Japan.</title>
        <authorList>
            <person name="Romanenko L."/>
            <person name="Isaeva M."/>
        </authorList>
    </citation>
    <scope>NUCLEOTIDE SEQUENCE [LARGE SCALE GENOMIC DNA]</scope>
    <source>
        <strain evidence="1">KMM 9835</strain>
    </source>
</reference>
<name>A0AAU7EFT7_9FLAO</name>
<protein>
    <recommendedName>
        <fullName evidence="3">Peptidase S74 domain-containing protein</fullName>
    </recommendedName>
</protein>
<gene>
    <name evidence="1" type="ORF">QLS71_016515</name>
</gene>
<organism evidence="1 2">
    <name type="scientific">Mariniflexile litorale</name>
    <dbReference type="NCBI Taxonomy" id="3045158"/>
    <lineage>
        <taxon>Bacteria</taxon>
        <taxon>Pseudomonadati</taxon>
        <taxon>Bacteroidota</taxon>
        <taxon>Flavobacteriia</taxon>
        <taxon>Flavobacteriales</taxon>
        <taxon>Flavobacteriaceae</taxon>
        <taxon>Mariniflexile</taxon>
    </lineage>
</organism>
<evidence type="ECO:0000313" key="1">
    <source>
        <dbReference type="EMBL" id="XBL13912.1"/>
    </source>
</evidence>
<evidence type="ECO:0000313" key="2">
    <source>
        <dbReference type="Proteomes" id="UP001224325"/>
    </source>
</evidence>
<evidence type="ECO:0008006" key="3">
    <source>
        <dbReference type="Google" id="ProtNLM"/>
    </source>
</evidence>
<sequence>MIYCTRIKRGLKKNDVKSNGIISEDLEGMLSVRYNDLLAPIVKAIQEQTEQIKLLKLANDTLKLKL</sequence>
<dbReference type="KEGG" id="mlil:QLS71_016515"/>
<proteinExistence type="predicted"/>
<dbReference type="RefSeq" id="WP_308991888.1">
    <property type="nucleotide sequence ID" value="NZ_CP155618.1"/>
</dbReference>
<dbReference type="EMBL" id="CP155618">
    <property type="protein sequence ID" value="XBL13912.1"/>
    <property type="molecule type" value="Genomic_DNA"/>
</dbReference>
<dbReference type="AlphaFoldDB" id="A0AAU7EFT7"/>
<accession>A0AAU7EFT7</accession>